<reference evidence="1 2" key="1">
    <citation type="submission" date="2018-04" db="EMBL/GenBank/DDBJ databases">
        <authorList>
            <person name="Vogel A."/>
        </authorList>
    </citation>
    <scope>NUCLEOTIDE SEQUENCE [LARGE SCALE GENOMIC DNA]</scope>
</reference>
<dbReference type="EMBL" id="OOIL02006662">
    <property type="protein sequence ID" value="VFQ99570.1"/>
    <property type="molecule type" value="Genomic_DNA"/>
</dbReference>
<dbReference type="Proteomes" id="UP000595140">
    <property type="component" value="Unassembled WGS sequence"/>
</dbReference>
<proteinExistence type="predicted"/>
<name>A0A484NEP9_9ASTE</name>
<dbReference type="AlphaFoldDB" id="A0A484NEP9"/>
<organism evidence="1 2">
    <name type="scientific">Cuscuta campestris</name>
    <dbReference type="NCBI Taxonomy" id="132261"/>
    <lineage>
        <taxon>Eukaryota</taxon>
        <taxon>Viridiplantae</taxon>
        <taxon>Streptophyta</taxon>
        <taxon>Embryophyta</taxon>
        <taxon>Tracheophyta</taxon>
        <taxon>Spermatophyta</taxon>
        <taxon>Magnoliopsida</taxon>
        <taxon>eudicotyledons</taxon>
        <taxon>Gunneridae</taxon>
        <taxon>Pentapetalae</taxon>
        <taxon>asterids</taxon>
        <taxon>lamiids</taxon>
        <taxon>Solanales</taxon>
        <taxon>Convolvulaceae</taxon>
        <taxon>Cuscuteae</taxon>
        <taxon>Cuscuta</taxon>
        <taxon>Cuscuta subgen. Grammica</taxon>
        <taxon>Cuscuta sect. Cleistogrammica</taxon>
    </lineage>
</organism>
<evidence type="ECO:0000313" key="1">
    <source>
        <dbReference type="EMBL" id="VFQ99570.1"/>
    </source>
</evidence>
<sequence>MSSRESVALRSLHTVAATNKIINIPYDVIVLNESQEADGHIYTAYYWRVRWREKSRQNKRQTGIFTRHSPRMGEWFHIFSIVSIHFFLKKSSYRPVQGVY</sequence>
<protein>
    <submittedName>
        <fullName evidence="1">Uncharacterized protein</fullName>
    </submittedName>
</protein>
<gene>
    <name evidence="1" type="ORF">CCAM_LOCUS41346</name>
</gene>
<accession>A0A484NEP9</accession>
<keyword evidence="2" id="KW-1185">Reference proteome</keyword>
<evidence type="ECO:0000313" key="2">
    <source>
        <dbReference type="Proteomes" id="UP000595140"/>
    </source>
</evidence>